<evidence type="ECO:0000313" key="1">
    <source>
        <dbReference type="EMBL" id="KAI7961169.1"/>
    </source>
</evidence>
<gene>
    <name evidence="1" type="ORF">MJO28_001658</name>
</gene>
<reference evidence="1 2" key="3">
    <citation type="journal article" date="2022" name="Microbiol. Spectr.">
        <title>Folding features and dynamics of 3D genome architecture in plant fungal pathogens.</title>
        <authorList>
            <person name="Xia C."/>
        </authorList>
    </citation>
    <scope>NUCLEOTIDE SEQUENCE [LARGE SCALE GENOMIC DNA]</scope>
    <source>
        <strain evidence="1 2">93-210</strain>
    </source>
</reference>
<keyword evidence="2" id="KW-1185">Reference proteome</keyword>
<reference evidence="2" key="1">
    <citation type="journal article" date="2018" name="BMC Genomics">
        <title>Genomic insights into host adaptation between the wheat stripe rust pathogen (Puccinia striiformis f. sp. tritici) and the barley stripe rust pathogen (Puccinia striiformis f. sp. hordei).</title>
        <authorList>
            <person name="Xia C."/>
            <person name="Wang M."/>
            <person name="Yin C."/>
            <person name="Cornejo O.E."/>
            <person name="Hulbert S.H."/>
            <person name="Chen X."/>
        </authorList>
    </citation>
    <scope>NUCLEOTIDE SEQUENCE [LARGE SCALE GENOMIC DNA]</scope>
    <source>
        <strain evidence="2">93-210</strain>
    </source>
</reference>
<dbReference type="EMBL" id="CM045866">
    <property type="protein sequence ID" value="KAI7961169.1"/>
    <property type="molecule type" value="Genomic_DNA"/>
</dbReference>
<name>A0ACC0ETV5_9BASI</name>
<proteinExistence type="predicted"/>
<accession>A0ACC0ETV5</accession>
<reference evidence="2" key="2">
    <citation type="journal article" date="2018" name="Mol. Plant Microbe Interact.">
        <title>Genome sequence resources for the wheat stripe rust pathogen (Puccinia striiformis f. sp. tritici) and the barley stripe rust pathogen (Puccinia striiformis f. sp. hordei).</title>
        <authorList>
            <person name="Xia C."/>
            <person name="Wang M."/>
            <person name="Yin C."/>
            <person name="Cornejo O.E."/>
            <person name="Hulbert S.H."/>
            <person name="Chen X."/>
        </authorList>
    </citation>
    <scope>NUCLEOTIDE SEQUENCE [LARGE SCALE GENOMIC DNA]</scope>
    <source>
        <strain evidence="2">93-210</strain>
    </source>
</reference>
<comment type="caution">
    <text evidence="1">The sequence shown here is derived from an EMBL/GenBank/DDBJ whole genome shotgun (WGS) entry which is preliminary data.</text>
</comment>
<dbReference type="Proteomes" id="UP001060170">
    <property type="component" value="Chromosome 2"/>
</dbReference>
<sequence>MLTERKRMTELWAHTEEELFIANTSELGVFDHLVFSGKTSAEGSAVTHALRIFQKERISLNSTRTTTKDQSTT</sequence>
<evidence type="ECO:0000313" key="2">
    <source>
        <dbReference type="Proteomes" id="UP001060170"/>
    </source>
</evidence>
<protein>
    <submittedName>
        <fullName evidence="1">Uncharacterized protein</fullName>
    </submittedName>
</protein>
<organism evidence="1 2">
    <name type="scientific">Puccinia striiformis f. sp. tritici</name>
    <dbReference type="NCBI Taxonomy" id="168172"/>
    <lineage>
        <taxon>Eukaryota</taxon>
        <taxon>Fungi</taxon>
        <taxon>Dikarya</taxon>
        <taxon>Basidiomycota</taxon>
        <taxon>Pucciniomycotina</taxon>
        <taxon>Pucciniomycetes</taxon>
        <taxon>Pucciniales</taxon>
        <taxon>Pucciniaceae</taxon>
        <taxon>Puccinia</taxon>
    </lineage>
</organism>